<evidence type="ECO:0000313" key="1">
    <source>
        <dbReference type="EMBL" id="SDE43871.1"/>
    </source>
</evidence>
<evidence type="ECO:0008006" key="3">
    <source>
        <dbReference type="Google" id="ProtNLM"/>
    </source>
</evidence>
<organism evidence="1 2">
    <name type="scientific">Dyadobacter soli</name>
    <dbReference type="NCBI Taxonomy" id="659014"/>
    <lineage>
        <taxon>Bacteria</taxon>
        <taxon>Pseudomonadati</taxon>
        <taxon>Bacteroidota</taxon>
        <taxon>Cytophagia</taxon>
        <taxon>Cytophagales</taxon>
        <taxon>Spirosomataceae</taxon>
        <taxon>Dyadobacter</taxon>
    </lineage>
</organism>
<dbReference type="SMART" id="SM01260">
    <property type="entry name" value="LANC_like"/>
    <property type="match status" value="1"/>
</dbReference>
<reference evidence="2" key="1">
    <citation type="submission" date="2016-10" db="EMBL/GenBank/DDBJ databases">
        <authorList>
            <person name="Varghese N."/>
            <person name="Submissions S."/>
        </authorList>
    </citation>
    <scope>NUCLEOTIDE SEQUENCE [LARGE SCALE GENOMIC DNA]</scope>
    <source>
        <strain evidence="2">DSM 25329</strain>
    </source>
</reference>
<dbReference type="InterPro" id="IPR007822">
    <property type="entry name" value="LANC-like"/>
</dbReference>
<dbReference type="STRING" id="659014.SAMN04487996_10546"/>
<evidence type="ECO:0000313" key="2">
    <source>
        <dbReference type="Proteomes" id="UP000198748"/>
    </source>
</evidence>
<dbReference type="RefSeq" id="WP_090148505.1">
    <property type="nucleotide sequence ID" value="NZ_FNAN01000005.1"/>
</dbReference>
<proteinExistence type="predicted"/>
<protein>
    <recommendedName>
        <fullName evidence="3">Lanthionine synthetase C-like protein</fullName>
    </recommendedName>
</protein>
<accession>A0A1G7CX96</accession>
<dbReference type="AlphaFoldDB" id="A0A1G7CX96"/>
<dbReference type="GO" id="GO:0031179">
    <property type="term" value="P:peptide modification"/>
    <property type="evidence" value="ECO:0007669"/>
    <property type="project" value="InterPro"/>
</dbReference>
<sequence length="425" mass="46840">MTTSTGISGLSAMIAAAKIDEIYEVVSAHKKQLSSFGFTRGYLGVSVFTYLYAVHSGKKQYLDDARDAFDRACDMVDSDPLKAYPQDFAGLGAVAQYLCQVSVLDIDPNIFLSDIDAVLLKKMRSELYVGNLGGFSHGALGYGLYFLQRSYYNRAFAQPVIEELVQGIVRYAIPTDEGCYWKSGLNGSHTKPAIFSPNETTAVLLFLARAIEMGLCPADFLEGIVNEAIIYLDNQHTNLAKPFRGTAGNSSAPNGDSRNGIFRNGIFRNGSGYAVMQEVSYEVSREVNAETAYALLRTGAAFGNTAWTREGLEMLREYAKARRERASCMRDAGIHAGAAGLALLFDRSAQLTYDQTLENAAHFWYRQILRFDLHPDGFAGYKTSENAWNMQKNLAFCEGILGIGSALVKALHPEKVNFDDLIWLL</sequence>
<dbReference type="EMBL" id="FNAN01000005">
    <property type="protein sequence ID" value="SDE43871.1"/>
    <property type="molecule type" value="Genomic_DNA"/>
</dbReference>
<keyword evidence="2" id="KW-1185">Reference proteome</keyword>
<name>A0A1G7CX96_9BACT</name>
<dbReference type="Gene3D" id="1.50.10.20">
    <property type="match status" value="2"/>
</dbReference>
<gene>
    <name evidence="1" type="ORF">SAMN04487996_10546</name>
</gene>
<dbReference type="Proteomes" id="UP000198748">
    <property type="component" value="Unassembled WGS sequence"/>
</dbReference>
<dbReference type="OrthoDB" id="6313827at2"/>
<dbReference type="SUPFAM" id="SSF158745">
    <property type="entry name" value="LanC-like"/>
    <property type="match status" value="2"/>
</dbReference>